<proteinExistence type="predicted"/>
<organism evidence="2 3">
    <name type="scientific">Drosophila pseudoobscura pseudoobscura</name>
    <name type="common">Fruit fly</name>
    <dbReference type="NCBI Taxonomy" id="46245"/>
    <lineage>
        <taxon>Eukaryota</taxon>
        <taxon>Metazoa</taxon>
        <taxon>Ecdysozoa</taxon>
        <taxon>Arthropoda</taxon>
        <taxon>Hexapoda</taxon>
        <taxon>Insecta</taxon>
        <taxon>Pterygota</taxon>
        <taxon>Neoptera</taxon>
        <taxon>Endopterygota</taxon>
        <taxon>Diptera</taxon>
        <taxon>Brachycera</taxon>
        <taxon>Muscomorpha</taxon>
        <taxon>Ephydroidea</taxon>
        <taxon>Drosophilidae</taxon>
        <taxon>Drosophila</taxon>
        <taxon>Sophophora</taxon>
    </lineage>
</organism>
<sequence>MDSAANKIDVETTAGTEDEAEPSLTRGRDEDDVELSRESVLFGRGRRSYWLSLYGFDSAEAVRILYIFMRFCHLTAIHQLPHGIELRFASSEHLQRGRLLAQRLVVSQFQLRWRMGRMPRPHPDDTPHQQQQHQQQHEDGSAVHNLAAEGLGVLGRLRRAFANYFHGSWGRGHGSR</sequence>
<dbReference type="KEGG" id="dpo:4815508"/>
<name>A0A6I8UH13_DROPS</name>
<evidence type="ECO:0000313" key="2">
    <source>
        <dbReference type="Proteomes" id="UP000001819"/>
    </source>
</evidence>
<dbReference type="Proteomes" id="UP000001819">
    <property type="component" value="Chromosome X"/>
</dbReference>
<dbReference type="ExpressionAtlas" id="A0A6I8UH13">
    <property type="expression patterns" value="baseline"/>
</dbReference>
<keyword evidence="2" id="KW-1185">Reference proteome</keyword>
<evidence type="ECO:0000313" key="3">
    <source>
        <dbReference type="RefSeq" id="XP_001355268.3"/>
    </source>
</evidence>
<dbReference type="RefSeq" id="XP_001355268.3">
    <property type="nucleotide sequence ID" value="XM_001355232.4"/>
</dbReference>
<dbReference type="AlphaFoldDB" id="A0A6I8UH13"/>
<gene>
    <name evidence="3" type="primary">LOC4815508</name>
</gene>
<accession>A0A6I8UH13</accession>
<dbReference type="InParanoid" id="A0A6I8UH13"/>
<reference evidence="3" key="1">
    <citation type="submission" date="2025-08" db="UniProtKB">
        <authorList>
            <consortium name="RefSeq"/>
        </authorList>
    </citation>
    <scope>IDENTIFICATION</scope>
    <source>
        <strain evidence="3">MV-25-SWS-2005</strain>
        <tissue evidence="3">Whole body</tissue>
    </source>
</reference>
<evidence type="ECO:0000256" key="1">
    <source>
        <dbReference type="SAM" id="MobiDB-lite"/>
    </source>
</evidence>
<feature type="region of interest" description="Disordered" evidence="1">
    <location>
        <begin position="1"/>
        <end position="31"/>
    </location>
</feature>
<feature type="region of interest" description="Disordered" evidence="1">
    <location>
        <begin position="116"/>
        <end position="141"/>
    </location>
</feature>
<protein>
    <submittedName>
        <fullName evidence="3">Uncharacterized protein</fullName>
    </submittedName>
</protein>